<dbReference type="GO" id="GO:0045944">
    <property type="term" value="P:positive regulation of transcription by RNA polymerase II"/>
    <property type="evidence" value="ECO:0007669"/>
    <property type="project" value="InterPro"/>
</dbReference>
<feature type="region of interest" description="Disordered" evidence="11">
    <location>
        <begin position="1"/>
        <end position="122"/>
    </location>
</feature>
<dbReference type="SUPFAM" id="SSF57959">
    <property type="entry name" value="Leucine zipper domain"/>
    <property type="match status" value="1"/>
</dbReference>
<keyword evidence="3" id="KW-0832">Ubl conjugation</keyword>
<keyword evidence="5" id="KW-0238">DNA-binding</keyword>
<dbReference type="InterPro" id="IPR046347">
    <property type="entry name" value="bZIP_sf"/>
</dbReference>
<dbReference type="Proteomes" id="UP001289374">
    <property type="component" value="Unassembled WGS sequence"/>
</dbReference>
<feature type="domain" description="BZIP" evidence="12">
    <location>
        <begin position="117"/>
        <end position="180"/>
    </location>
</feature>
<dbReference type="GO" id="GO:0010114">
    <property type="term" value="P:response to red light"/>
    <property type="evidence" value="ECO:0007669"/>
    <property type="project" value="TreeGrafter"/>
</dbReference>
<dbReference type="SMART" id="SM00338">
    <property type="entry name" value="BRLZ"/>
    <property type="match status" value="1"/>
</dbReference>
<comment type="subcellular location">
    <subcellularLocation>
        <location evidence="1">Nucleus</location>
    </subcellularLocation>
</comment>
<feature type="compositionally biased region" description="Low complexity" evidence="11">
    <location>
        <begin position="38"/>
        <end position="58"/>
    </location>
</feature>
<keyword evidence="7" id="KW-0804">Transcription</keyword>
<dbReference type="GO" id="GO:0000981">
    <property type="term" value="F:DNA-binding transcription factor activity, RNA polymerase II-specific"/>
    <property type="evidence" value="ECO:0007669"/>
    <property type="project" value="InterPro"/>
</dbReference>
<gene>
    <name evidence="13" type="ORF">Sango_1232400</name>
</gene>
<dbReference type="EMBL" id="JACGWL010000006">
    <property type="protein sequence ID" value="KAK4401263.1"/>
    <property type="molecule type" value="Genomic_DNA"/>
</dbReference>
<dbReference type="PANTHER" id="PTHR46714:SF6">
    <property type="entry name" value="TRANSCRIPTIONAL ACTIVATOR HAC1"/>
    <property type="match status" value="1"/>
</dbReference>
<dbReference type="GO" id="GO:0003677">
    <property type="term" value="F:DNA binding"/>
    <property type="evidence" value="ECO:0007669"/>
    <property type="project" value="UniProtKB-KW"/>
</dbReference>
<dbReference type="GO" id="GO:0005634">
    <property type="term" value="C:nucleus"/>
    <property type="evidence" value="ECO:0007669"/>
    <property type="project" value="UniProtKB-SubCell"/>
</dbReference>
<dbReference type="AlphaFoldDB" id="A0AAE1WXT1"/>
<evidence type="ECO:0000259" key="12">
    <source>
        <dbReference type="PROSITE" id="PS50217"/>
    </source>
</evidence>
<evidence type="ECO:0000256" key="5">
    <source>
        <dbReference type="ARBA" id="ARBA00023125"/>
    </source>
</evidence>
<dbReference type="CDD" id="cd14704">
    <property type="entry name" value="bZIP_HY5-like"/>
    <property type="match status" value="1"/>
</dbReference>
<keyword evidence="6" id="KW-0010">Activator</keyword>
<keyword evidence="8" id="KW-0539">Nucleus</keyword>
<evidence type="ECO:0000256" key="1">
    <source>
        <dbReference type="ARBA" id="ARBA00004123"/>
    </source>
</evidence>
<evidence type="ECO:0000313" key="14">
    <source>
        <dbReference type="Proteomes" id="UP001289374"/>
    </source>
</evidence>
<dbReference type="PROSITE" id="PS50217">
    <property type="entry name" value="BZIP"/>
    <property type="match status" value="1"/>
</dbReference>
<name>A0AAE1WXT1_9LAMI</name>
<dbReference type="Gene3D" id="1.20.5.490">
    <property type="entry name" value="Single helix bin"/>
    <property type="match status" value="1"/>
</dbReference>
<dbReference type="FunFam" id="1.20.5.490:FF:000004">
    <property type="entry name" value="Transcription factor HY5"/>
    <property type="match status" value="1"/>
</dbReference>
<evidence type="ECO:0000313" key="13">
    <source>
        <dbReference type="EMBL" id="KAK4401263.1"/>
    </source>
</evidence>
<accession>A0AAE1WXT1</accession>
<reference evidence="13" key="2">
    <citation type="journal article" date="2024" name="Plant">
        <title>Genomic evolution and insights into agronomic trait innovations of Sesamum species.</title>
        <authorList>
            <person name="Miao H."/>
            <person name="Wang L."/>
            <person name="Qu L."/>
            <person name="Liu H."/>
            <person name="Sun Y."/>
            <person name="Le M."/>
            <person name="Wang Q."/>
            <person name="Wei S."/>
            <person name="Zheng Y."/>
            <person name="Lin W."/>
            <person name="Duan Y."/>
            <person name="Cao H."/>
            <person name="Xiong S."/>
            <person name="Wang X."/>
            <person name="Wei L."/>
            <person name="Li C."/>
            <person name="Ma Q."/>
            <person name="Ju M."/>
            <person name="Zhao R."/>
            <person name="Li G."/>
            <person name="Mu C."/>
            <person name="Tian Q."/>
            <person name="Mei H."/>
            <person name="Zhang T."/>
            <person name="Gao T."/>
            <person name="Zhang H."/>
        </authorList>
    </citation>
    <scope>NUCLEOTIDE SEQUENCE</scope>
    <source>
        <strain evidence="13">K16</strain>
    </source>
</reference>
<feature type="compositionally biased region" description="Polar residues" evidence="11">
    <location>
        <begin position="84"/>
        <end position="103"/>
    </location>
</feature>
<proteinExistence type="inferred from homology"/>
<dbReference type="PANTHER" id="PTHR46714">
    <property type="entry name" value="TRANSCRIPTIONAL ACTIVATOR HAC1"/>
    <property type="match status" value="1"/>
</dbReference>
<evidence type="ECO:0000256" key="6">
    <source>
        <dbReference type="ARBA" id="ARBA00023159"/>
    </source>
</evidence>
<dbReference type="GO" id="GO:0010099">
    <property type="term" value="P:regulation of photomorphogenesis"/>
    <property type="evidence" value="ECO:0007669"/>
    <property type="project" value="TreeGrafter"/>
</dbReference>
<keyword evidence="4" id="KW-0805">Transcription regulation</keyword>
<protein>
    <recommendedName>
        <fullName evidence="9">Transcription factor HY5</fullName>
    </recommendedName>
</protein>
<evidence type="ECO:0000256" key="3">
    <source>
        <dbReference type="ARBA" id="ARBA00022843"/>
    </source>
</evidence>
<keyword evidence="14" id="KW-1185">Reference proteome</keyword>
<reference evidence="13" key="1">
    <citation type="submission" date="2020-06" db="EMBL/GenBank/DDBJ databases">
        <authorList>
            <person name="Li T."/>
            <person name="Hu X."/>
            <person name="Zhang T."/>
            <person name="Song X."/>
            <person name="Zhang H."/>
            <person name="Dai N."/>
            <person name="Sheng W."/>
            <person name="Hou X."/>
            <person name="Wei L."/>
        </authorList>
    </citation>
    <scope>NUCLEOTIDE SEQUENCE</scope>
    <source>
        <strain evidence="13">K16</strain>
        <tissue evidence="13">Leaf</tissue>
    </source>
</reference>
<dbReference type="PROSITE" id="PS00036">
    <property type="entry name" value="BZIP_BASIC"/>
    <property type="match status" value="1"/>
</dbReference>
<dbReference type="GO" id="GO:0009585">
    <property type="term" value="P:red, far-red light phototransduction"/>
    <property type="evidence" value="ECO:0007669"/>
    <property type="project" value="UniProtKB-KW"/>
</dbReference>
<evidence type="ECO:0000256" key="11">
    <source>
        <dbReference type="SAM" id="MobiDB-lite"/>
    </source>
</evidence>
<evidence type="ECO:0000256" key="4">
    <source>
        <dbReference type="ARBA" id="ARBA00023015"/>
    </source>
</evidence>
<comment type="caution">
    <text evidence="13">The sequence shown here is derived from an EMBL/GenBank/DDBJ whole genome shotgun (WGS) entry which is preliminary data.</text>
</comment>
<dbReference type="InterPro" id="IPR044280">
    <property type="entry name" value="Hac1/HY5"/>
</dbReference>
<organism evidence="13 14">
    <name type="scientific">Sesamum angolense</name>
    <dbReference type="NCBI Taxonomy" id="2727404"/>
    <lineage>
        <taxon>Eukaryota</taxon>
        <taxon>Viridiplantae</taxon>
        <taxon>Streptophyta</taxon>
        <taxon>Embryophyta</taxon>
        <taxon>Tracheophyta</taxon>
        <taxon>Spermatophyta</taxon>
        <taxon>Magnoliopsida</taxon>
        <taxon>eudicotyledons</taxon>
        <taxon>Gunneridae</taxon>
        <taxon>Pentapetalae</taxon>
        <taxon>asterids</taxon>
        <taxon>lamiids</taxon>
        <taxon>Lamiales</taxon>
        <taxon>Pedaliaceae</taxon>
        <taxon>Sesamum</taxon>
    </lineage>
</organism>
<sequence>MDFSSIRTPRRQGAKGFKGTSLNSGPSIMVEGEMQEQATSSIAASSLPSSSERSSSSALHLEVKEGMESDDEIRRVPEIGSEAAGTTTSGRDGSVAGPTQPSAVGSKRRGRSPADKENKRLKRLLRNRVSAQQARERKKAYLIDLEARVKELETKNAELEERLSTLQNENQMLRQEDFEVKLFLFARLAGFIETPRFPFKILLKSMPMKQALALTNTEEHNCRLTRSEKVADSVDGDLAKQAEIVKETKESELLCLMS</sequence>
<feature type="compositionally biased region" description="Basic and acidic residues" evidence="11">
    <location>
        <begin position="61"/>
        <end position="77"/>
    </location>
</feature>
<evidence type="ECO:0000256" key="2">
    <source>
        <dbReference type="ARBA" id="ARBA00007163"/>
    </source>
</evidence>
<keyword evidence="10" id="KW-0607">Phytochrome signaling pathway</keyword>
<dbReference type="Pfam" id="PF00170">
    <property type="entry name" value="bZIP_1"/>
    <property type="match status" value="1"/>
</dbReference>
<comment type="similarity">
    <text evidence="2">Belongs to the bZIP family.</text>
</comment>
<dbReference type="InterPro" id="IPR004827">
    <property type="entry name" value="bZIP"/>
</dbReference>
<evidence type="ECO:0000256" key="10">
    <source>
        <dbReference type="ARBA" id="ARBA00084091"/>
    </source>
</evidence>
<evidence type="ECO:0000256" key="8">
    <source>
        <dbReference type="ARBA" id="ARBA00023242"/>
    </source>
</evidence>
<evidence type="ECO:0000256" key="7">
    <source>
        <dbReference type="ARBA" id="ARBA00023163"/>
    </source>
</evidence>
<evidence type="ECO:0000256" key="9">
    <source>
        <dbReference type="ARBA" id="ARBA00070194"/>
    </source>
</evidence>
<dbReference type="GO" id="GO:0010218">
    <property type="term" value="P:response to far red light"/>
    <property type="evidence" value="ECO:0007669"/>
    <property type="project" value="TreeGrafter"/>
</dbReference>